<protein>
    <submittedName>
        <fullName evidence="1">Uncharacterized protein</fullName>
    </submittedName>
</protein>
<dbReference type="Proteomes" id="UP000076858">
    <property type="component" value="Unassembled WGS sequence"/>
</dbReference>
<evidence type="ECO:0000313" key="2">
    <source>
        <dbReference type="Proteomes" id="UP000076858"/>
    </source>
</evidence>
<reference evidence="1 2" key="1">
    <citation type="submission" date="2016-03" db="EMBL/GenBank/DDBJ databases">
        <title>EvidentialGene: Evidence-directed Construction of Genes on Genomes.</title>
        <authorList>
            <person name="Gilbert D.G."/>
            <person name="Choi J.-H."/>
            <person name="Mockaitis K."/>
            <person name="Colbourne J."/>
            <person name="Pfrender M."/>
        </authorList>
    </citation>
    <scope>NUCLEOTIDE SEQUENCE [LARGE SCALE GENOMIC DNA]</scope>
    <source>
        <strain evidence="1 2">Xinb3</strain>
        <tissue evidence="1">Complete organism</tissue>
    </source>
</reference>
<sequence length="40" mass="4613">MSFFMPNLTCYGTIQGTQRSEHWRTSQLAHGFTFFGLNSI</sequence>
<evidence type="ECO:0000313" key="1">
    <source>
        <dbReference type="EMBL" id="KZS21123.1"/>
    </source>
</evidence>
<dbReference type="EMBL" id="LRGB01000083">
    <property type="protein sequence ID" value="KZS21123.1"/>
    <property type="molecule type" value="Genomic_DNA"/>
</dbReference>
<comment type="caution">
    <text evidence="1">The sequence shown here is derived from an EMBL/GenBank/DDBJ whole genome shotgun (WGS) entry which is preliminary data.</text>
</comment>
<proteinExistence type="predicted"/>
<name>A0A162S9Z2_9CRUS</name>
<gene>
    <name evidence="1" type="ORF">APZ42_012027</name>
</gene>
<organism evidence="1 2">
    <name type="scientific">Daphnia magna</name>
    <dbReference type="NCBI Taxonomy" id="35525"/>
    <lineage>
        <taxon>Eukaryota</taxon>
        <taxon>Metazoa</taxon>
        <taxon>Ecdysozoa</taxon>
        <taxon>Arthropoda</taxon>
        <taxon>Crustacea</taxon>
        <taxon>Branchiopoda</taxon>
        <taxon>Diplostraca</taxon>
        <taxon>Cladocera</taxon>
        <taxon>Anomopoda</taxon>
        <taxon>Daphniidae</taxon>
        <taxon>Daphnia</taxon>
    </lineage>
</organism>
<keyword evidence="2" id="KW-1185">Reference proteome</keyword>
<accession>A0A162S9Z2</accession>
<dbReference type="AlphaFoldDB" id="A0A162S9Z2"/>